<evidence type="ECO:0000256" key="8">
    <source>
        <dbReference type="ARBA" id="ARBA00023136"/>
    </source>
</evidence>
<dbReference type="PROSITE" id="PS00018">
    <property type="entry name" value="EF_HAND_1"/>
    <property type="match status" value="1"/>
</dbReference>
<dbReference type="InterPro" id="IPR039800">
    <property type="entry name" value="MICU1/2/3"/>
</dbReference>
<feature type="region of interest" description="Disordered" evidence="10">
    <location>
        <begin position="560"/>
        <end position="641"/>
    </location>
</feature>
<dbReference type="GO" id="GO:0005509">
    <property type="term" value="F:calcium ion binding"/>
    <property type="evidence" value="ECO:0007669"/>
    <property type="project" value="InterPro"/>
</dbReference>
<dbReference type="InterPro" id="IPR002048">
    <property type="entry name" value="EF_hand_dom"/>
</dbReference>
<evidence type="ECO:0000313" key="14">
    <source>
        <dbReference type="WBParaSite" id="maker-uti_cns_0009972-snap-gene-0.3-mRNA-1"/>
    </source>
</evidence>
<reference evidence="14" key="1">
    <citation type="submission" date="2016-11" db="UniProtKB">
        <authorList>
            <consortium name="WormBaseParasite"/>
        </authorList>
    </citation>
    <scope>IDENTIFICATION</scope>
</reference>
<evidence type="ECO:0000256" key="9">
    <source>
        <dbReference type="SAM" id="Coils"/>
    </source>
</evidence>
<evidence type="ECO:0000256" key="5">
    <source>
        <dbReference type="ARBA" id="ARBA00022837"/>
    </source>
</evidence>
<keyword evidence="3" id="KW-0677">Repeat</keyword>
<feature type="transmembrane region" description="Helical" evidence="11">
    <location>
        <begin position="1056"/>
        <end position="1081"/>
    </location>
</feature>
<keyword evidence="7" id="KW-0496">Mitochondrion</keyword>
<feature type="compositionally biased region" description="Low complexity" evidence="10">
    <location>
        <begin position="628"/>
        <end position="639"/>
    </location>
</feature>
<dbReference type="PANTHER" id="PTHR12294">
    <property type="entry name" value="EF HAND DOMAIN FAMILY A1,A2-RELATED"/>
    <property type="match status" value="1"/>
</dbReference>
<feature type="region of interest" description="Disordered" evidence="10">
    <location>
        <begin position="307"/>
        <end position="337"/>
    </location>
</feature>
<feature type="domain" description="EF-hand" evidence="12">
    <location>
        <begin position="136"/>
        <end position="171"/>
    </location>
</feature>
<feature type="compositionally biased region" description="Low complexity" evidence="10">
    <location>
        <begin position="561"/>
        <end position="571"/>
    </location>
</feature>
<dbReference type="Proteomes" id="UP000095280">
    <property type="component" value="Unplaced"/>
</dbReference>
<dbReference type="WBParaSite" id="maker-uti_cns_0009972-snap-gene-0.3-mRNA-1">
    <property type="protein sequence ID" value="maker-uti_cns_0009972-snap-gene-0.3-mRNA-1"/>
    <property type="gene ID" value="maker-uti_cns_0009972-snap-gene-0.3"/>
</dbReference>
<feature type="compositionally biased region" description="Basic and acidic residues" evidence="10">
    <location>
        <begin position="865"/>
        <end position="875"/>
    </location>
</feature>
<keyword evidence="13" id="KW-1185">Reference proteome</keyword>
<feature type="compositionally biased region" description="Gly residues" evidence="10">
    <location>
        <begin position="1269"/>
        <end position="1281"/>
    </location>
</feature>
<evidence type="ECO:0000313" key="13">
    <source>
        <dbReference type="Proteomes" id="UP000095280"/>
    </source>
</evidence>
<feature type="transmembrane region" description="Helical" evidence="11">
    <location>
        <begin position="1139"/>
        <end position="1156"/>
    </location>
</feature>
<feature type="compositionally biased region" description="Basic residues" evidence="10">
    <location>
        <begin position="700"/>
        <end position="709"/>
    </location>
</feature>
<feature type="compositionally biased region" description="Low complexity" evidence="10">
    <location>
        <begin position="581"/>
        <end position="590"/>
    </location>
</feature>
<keyword evidence="8 11" id="KW-0472">Membrane</keyword>
<keyword evidence="11" id="KW-1133">Transmembrane helix</keyword>
<feature type="coiled-coil region" evidence="9">
    <location>
        <begin position="1009"/>
        <end position="1036"/>
    </location>
</feature>
<evidence type="ECO:0000259" key="12">
    <source>
        <dbReference type="PROSITE" id="PS50222"/>
    </source>
</evidence>
<feature type="region of interest" description="Disordered" evidence="10">
    <location>
        <begin position="942"/>
        <end position="996"/>
    </location>
</feature>
<keyword evidence="4" id="KW-0999">Mitochondrion inner membrane</keyword>
<feature type="compositionally biased region" description="Low complexity" evidence="10">
    <location>
        <begin position="1250"/>
        <end position="1268"/>
    </location>
</feature>
<dbReference type="GO" id="GO:0005758">
    <property type="term" value="C:mitochondrial intermembrane space"/>
    <property type="evidence" value="ECO:0007669"/>
    <property type="project" value="UniProtKB-SubCell"/>
</dbReference>
<evidence type="ECO:0000256" key="3">
    <source>
        <dbReference type="ARBA" id="ARBA00022737"/>
    </source>
</evidence>
<dbReference type="SUPFAM" id="SSF47473">
    <property type="entry name" value="EF-hand"/>
    <property type="match status" value="1"/>
</dbReference>
<keyword evidence="9" id="KW-0175">Coiled coil</keyword>
<feature type="region of interest" description="Disordered" evidence="10">
    <location>
        <begin position="667"/>
        <end position="904"/>
    </location>
</feature>
<keyword evidence="6" id="KW-0809">Transit peptide</keyword>
<protein>
    <submittedName>
        <fullName evidence="14">EF-hand domain-containing protein</fullName>
    </submittedName>
</protein>
<feature type="region of interest" description="Disordered" evidence="10">
    <location>
        <begin position="1250"/>
        <end position="1288"/>
    </location>
</feature>
<feature type="compositionally biased region" description="Low complexity" evidence="10">
    <location>
        <begin position="840"/>
        <end position="857"/>
    </location>
</feature>
<feature type="transmembrane region" description="Helical" evidence="11">
    <location>
        <begin position="1102"/>
        <end position="1119"/>
    </location>
</feature>
<dbReference type="GO" id="GO:0036444">
    <property type="term" value="P:calcium import into the mitochondrion"/>
    <property type="evidence" value="ECO:0007669"/>
    <property type="project" value="TreeGrafter"/>
</dbReference>
<dbReference type="InterPro" id="IPR011992">
    <property type="entry name" value="EF-hand-dom_pair"/>
</dbReference>
<keyword evidence="11" id="KW-0812">Transmembrane</keyword>
<dbReference type="PANTHER" id="PTHR12294:SF13">
    <property type="entry name" value="MITOCHONDRIAL CALCIUM UPTAKE 3, ISOFORM D"/>
    <property type="match status" value="1"/>
</dbReference>
<name>A0A1I8I513_9PLAT</name>
<dbReference type="PROSITE" id="PS50222">
    <property type="entry name" value="EF_HAND_2"/>
    <property type="match status" value="1"/>
</dbReference>
<proteinExistence type="predicted"/>
<keyword evidence="5" id="KW-0106">Calcium</keyword>
<dbReference type="InterPro" id="IPR018247">
    <property type="entry name" value="EF_Hand_1_Ca_BS"/>
</dbReference>
<organism evidence="13 14">
    <name type="scientific">Macrostomum lignano</name>
    <dbReference type="NCBI Taxonomy" id="282301"/>
    <lineage>
        <taxon>Eukaryota</taxon>
        <taxon>Metazoa</taxon>
        <taxon>Spiralia</taxon>
        <taxon>Lophotrochozoa</taxon>
        <taxon>Platyhelminthes</taxon>
        <taxon>Rhabditophora</taxon>
        <taxon>Macrostomorpha</taxon>
        <taxon>Macrostomida</taxon>
        <taxon>Macrostomidae</taxon>
        <taxon>Macrostomum</taxon>
    </lineage>
</organism>
<comment type="subcellular location">
    <subcellularLocation>
        <location evidence="1">Mitochondrion inner membrane</location>
    </subcellularLocation>
    <subcellularLocation>
        <location evidence="2">Mitochondrion intermembrane space</location>
    </subcellularLocation>
</comment>
<evidence type="ECO:0000256" key="1">
    <source>
        <dbReference type="ARBA" id="ARBA00004273"/>
    </source>
</evidence>
<accession>A0A1I8I513</accession>
<evidence type="ECO:0000256" key="10">
    <source>
        <dbReference type="SAM" id="MobiDB-lite"/>
    </source>
</evidence>
<dbReference type="Pfam" id="PF15383">
    <property type="entry name" value="TMEM237"/>
    <property type="match status" value="1"/>
</dbReference>
<dbReference type="GO" id="GO:0051560">
    <property type="term" value="P:mitochondrial calcium ion homeostasis"/>
    <property type="evidence" value="ECO:0007669"/>
    <property type="project" value="TreeGrafter"/>
</dbReference>
<evidence type="ECO:0000256" key="6">
    <source>
        <dbReference type="ARBA" id="ARBA00022946"/>
    </source>
</evidence>
<evidence type="ECO:0000256" key="7">
    <source>
        <dbReference type="ARBA" id="ARBA00023128"/>
    </source>
</evidence>
<dbReference type="InterPro" id="IPR029409">
    <property type="entry name" value="TMEM237"/>
</dbReference>
<evidence type="ECO:0000256" key="4">
    <source>
        <dbReference type="ARBA" id="ARBA00022792"/>
    </source>
</evidence>
<dbReference type="GO" id="GO:1990246">
    <property type="term" value="C:uniplex complex"/>
    <property type="evidence" value="ECO:0007669"/>
    <property type="project" value="TreeGrafter"/>
</dbReference>
<sequence length="1349" mass="145427">SVEKDEFDILNTMVSECQAEQQQDTTLMRHFFGQSGKDSLDYNRFVEFMSNLQYEVLELEFLEFSKGLPSIPESEFARVLLRYTNLSPSTQAVWVDQVRDKLVREEGIGFEDFRQFFQFLNSLADFSMALQMYALAGHRVVSTVFLLLDKDGDGSLSSDELLAILKGRLKRLIHLLPQHVLLDALPVPLPRGVLAIAAVAVPAPQPGGLALAEQAEELAVGQRPVAVDVEHGEQDRQQLGRHTAASGGHHRPLEVLLADGLAGDLKHAQGEEQVAGVQQELEELLVLLSCYTFRLPRPVLQQRQAEATLGGRQAGPAKNRAPEVEWRHDGRGGGAQAGPELGQQHLALQVVGEFGELGSRDGVAGVGAEKVHKQAGAGVVVHQQLGARVSGGAVRRDDAVQPAELVGVQGAVAIAIKGAEGDLEAGAGLGEHIEQQQELRVGDEAVAAEVAEQVVAGAALAGRGAQHRPVFGLGQHVTSTANSATSLGFGRRFIVAAGVESDGLKEVERAEVGGAIVLQRGELQKAALAPVQAAPAAGPGCRGLRGRQLRFGHGNGGGSSGSLFELSEGQRGSCGGGGSCGQEETLPSASRSRRSRASIKSSTTEAEHPALLLMAQTMGRRRCRRGSSEAAGAGKAASANKLCRQPKSHVRCLLSCRLMADRARRESMRRAGGQLELITTQQGRSAKTPINIEEGMKKSVEKRRRRKRTGPGGYASLSTREVKKRRGQKQEETVQCSAVQCTEEAKRRKRKRSRVSISKASESPKKHHGGPEPAGGHGRNWRRRWAAAPTKEAAEPRWASAPGDAGTALDAAQRALTARRGQGGKRSDSRPARRTRRPRQTMGRRQSARSSSCCQRRPLVTTGLRLERHQAEQRLRGRVARSGGSQHRRQQQQQRRQQGQTLPKLRRLAAAQKAVRRNPQLQRRHHGLGISTSRACRWPRRWRQSAPTWSPGRVPAAASTSAPTSDADGPAGDVKADDEDEAAIGGGGGGRAGESNMSDTIFWQTQDAKTFKAEKLDKYQQRLEQERKEREQYLEGVVEEDTSNRTLKCAIGFTKVYNYLGTVLLGLMPGFALLHTVYVWTLSSNYLSFLADYSRLGSPMPILYYVVLTLILLSVLDRYDTGKLDRGSCLECASFRHGGMVVLLYIPAYVVSNAMYPTDQWMRGYSLNATAYAGIANGDSLVQSWRIMDTVRAACLALGWLVVAFNPQFNRLADNLETSWTTSSPHSPALAGPAAAAAEDEAAAVSLFGDSSGDSSGSAGRSGRSRGIGSSGGSGGGGGSGTQHHAAPVMAAASRAAVAVAAADRGGEVLLRIWERAPDKMRLRDGSQQKKRLELLSCLLEEAKKFNAE</sequence>
<evidence type="ECO:0000256" key="2">
    <source>
        <dbReference type="ARBA" id="ARBA00004569"/>
    </source>
</evidence>
<feature type="compositionally biased region" description="Low complexity" evidence="10">
    <location>
        <begin position="955"/>
        <end position="968"/>
    </location>
</feature>
<evidence type="ECO:0000256" key="11">
    <source>
        <dbReference type="SAM" id="Phobius"/>
    </source>
</evidence>
<feature type="compositionally biased region" description="Low complexity" evidence="10">
    <location>
        <begin position="881"/>
        <end position="900"/>
    </location>
</feature>
<feature type="compositionally biased region" description="Basic and acidic residues" evidence="10">
    <location>
        <begin position="320"/>
        <end position="331"/>
    </location>
</feature>